<dbReference type="InterPro" id="IPR044159">
    <property type="entry name" value="IQM"/>
</dbReference>
<evidence type="ECO:0000313" key="3">
    <source>
        <dbReference type="EMBL" id="MEX6429946.1"/>
    </source>
</evidence>
<dbReference type="EMBL" id="JBFSHR010000030">
    <property type="protein sequence ID" value="MEX6429946.1"/>
    <property type="molecule type" value="Genomic_DNA"/>
</dbReference>
<evidence type="ECO:0008006" key="5">
    <source>
        <dbReference type="Google" id="ProtNLM"/>
    </source>
</evidence>
<keyword evidence="2" id="KW-0963">Cytoplasm</keyword>
<protein>
    <recommendedName>
        <fullName evidence="5">N-acetylmuramoyl-L-alanine amidase domain-containing protein</fullName>
    </recommendedName>
</protein>
<accession>A0ABV3Y308</accession>
<dbReference type="PANTHER" id="PTHR31250">
    <property type="entry name" value="IQ DOMAIN-CONTAINING PROTEIN IQM3"/>
    <property type="match status" value="1"/>
</dbReference>
<dbReference type="Proteomes" id="UP001560267">
    <property type="component" value="Unassembled WGS sequence"/>
</dbReference>
<evidence type="ECO:0000256" key="2">
    <source>
        <dbReference type="ARBA" id="ARBA00022490"/>
    </source>
</evidence>
<comment type="subcellular location">
    <subcellularLocation>
        <location evidence="1">Cytoplasm</location>
    </subcellularLocation>
</comment>
<dbReference type="PANTHER" id="PTHR31250:SF27">
    <property type="entry name" value="IQ DOMAIN-CONTAINING PROTEIN IQM5"/>
    <property type="match status" value="1"/>
</dbReference>
<keyword evidence="4" id="KW-1185">Reference proteome</keyword>
<reference evidence="3 4" key="1">
    <citation type="submission" date="2024-07" db="EMBL/GenBank/DDBJ databases">
        <title>Draft Genome Sequence of Ferrimicrobium acidiphilum Strain YE2023, Isolated from a Pulp of Bioleach Reactor.</title>
        <authorList>
            <person name="Elkina Y.A."/>
            <person name="Bulaeva A.G."/>
            <person name="Beletsky A.V."/>
            <person name="Mardanov A.V."/>
        </authorList>
    </citation>
    <scope>NUCLEOTIDE SEQUENCE [LARGE SCALE GENOMIC DNA]</scope>
    <source>
        <strain evidence="3 4">YE2023</strain>
    </source>
</reference>
<gene>
    <name evidence="3" type="ORF">AB6A68_08855</name>
</gene>
<comment type="caution">
    <text evidence="3">The sequence shown here is derived from an EMBL/GenBank/DDBJ whole genome shotgun (WGS) entry which is preliminary data.</text>
</comment>
<organism evidence="3 4">
    <name type="scientific">Ferrimicrobium acidiphilum</name>
    <dbReference type="NCBI Taxonomy" id="121039"/>
    <lineage>
        <taxon>Bacteria</taxon>
        <taxon>Bacillati</taxon>
        <taxon>Actinomycetota</taxon>
        <taxon>Acidimicrobiia</taxon>
        <taxon>Acidimicrobiales</taxon>
        <taxon>Acidimicrobiaceae</taxon>
        <taxon>Ferrimicrobium</taxon>
    </lineage>
</organism>
<proteinExistence type="predicted"/>
<evidence type="ECO:0000256" key="1">
    <source>
        <dbReference type="ARBA" id="ARBA00004496"/>
    </source>
</evidence>
<sequence>MRSVPRVLRFAPPEVLTPRELERLQQSLGNEAVAQLVAQRLTAIEEGKKIDLKAPVVVVTTAPAPVGDGGGFAPHSDPYTNTVSEIRPEHGSSAASEHEAPVLTSTAMTTGPTSTGASRPLPTLPVFKPLKTTTGYTKLKARGDIYANEFTKGSNDLPKVVEILERAVAENKINSVAQGMQFAFGWSAEDCAKYLDKIDLIKNPDDHPDKPLVYKMSEHELPNYELHGGSNITQGDPPVVYDTGTMFSKFMGSGFAIFVMDKAGKIYSAQHKVGLFHHSSFLAGGAVAGAGEMKVESGTLKTITNKSGHYRPTAEEMVQVLDELYSRGVDLKKVDYVHKVGTSTDRTPWGKAFDFLNRYKHNPGLADRMGSSGSTGDSY</sequence>
<evidence type="ECO:0000313" key="4">
    <source>
        <dbReference type="Proteomes" id="UP001560267"/>
    </source>
</evidence>
<name>A0ABV3Y308_9ACTN</name>